<feature type="transmembrane region" description="Helical" evidence="9">
    <location>
        <begin position="233"/>
        <end position="254"/>
    </location>
</feature>
<dbReference type="GO" id="GO:0005783">
    <property type="term" value="C:endoplasmic reticulum"/>
    <property type="evidence" value="ECO:0007669"/>
    <property type="project" value="TreeGrafter"/>
</dbReference>
<feature type="transmembrane region" description="Helical" evidence="9">
    <location>
        <begin position="296"/>
        <end position="319"/>
    </location>
</feature>
<evidence type="ECO:0000256" key="9">
    <source>
        <dbReference type="SAM" id="Phobius"/>
    </source>
</evidence>
<comment type="subcellular location">
    <subcellularLocation>
        <location evidence="1">Membrane</location>
        <topology evidence="1">Multi-pass membrane protein</topology>
    </subcellularLocation>
</comment>
<comment type="pathway">
    <text evidence="2">Glycolipid biosynthesis; glycosylphosphatidylinositol-anchor biosynthesis.</text>
</comment>
<evidence type="ECO:0000256" key="5">
    <source>
        <dbReference type="ARBA" id="ARBA00022502"/>
    </source>
</evidence>
<organism evidence="10 11">
    <name type="scientific">Anncaliia algerae PRA339</name>
    <dbReference type="NCBI Taxonomy" id="1288291"/>
    <lineage>
        <taxon>Eukaryota</taxon>
        <taxon>Fungi</taxon>
        <taxon>Fungi incertae sedis</taxon>
        <taxon>Microsporidia</taxon>
        <taxon>Tubulinosematoidea</taxon>
        <taxon>Tubulinosematidae</taxon>
        <taxon>Anncaliia</taxon>
    </lineage>
</organism>
<dbReference type="AlphaFoldDB" id="A0A059F2S1"/>
<dbReference type="Proteomes" id="UP000030655">
    <property type="component" value="Unassembled WGS sequence"/>
</dbReference>
<keyword evidence="6 9" id="KW-0812">Transmembrane</keyword>
<dbReference type="OrthoDB" id="15270at2759"/>
<dbReference type="STRING" id="1288291.A0A059F2S1"/>
<feature type="transmembrane region" description="Helical" evidence="9">
    <location>
        <begin position="33"/>
        <end position="59"/>
    </location>
</feature>
<protein>
    <recommendedName>
        <fullName evidence="4">GPI-anchored wall transfer protein 1</fullName>
    </recommendedName>
</protein>
<feature type="transmembrane region" description="Helical" evidence="9">
    <location>
        <begin position="266"/>
        <end position="284"/>
    </location>
</feature>
<dbReference type="Pfam" id="PF06423">
    <property type="entry name" value="GWT1"/>
    <property type="match status" value="1"/>
</dbReference>
<dbReference type="GO" id="GO:0016020">
    <property type="term" value="C:membrane"/>
    <property type="evidence" value="ECO:0007669"/>
    <property type="project" value="UniProtKB-SubCell"/>
</dbReference>
<dbReference type="GO" id="GO:0032216">
    <property type="term" value="F:glucosaminyl-phosphatidylinositol O-acyltransferase activity"/>
    <property type="evidence" value="ECO:0007669"/>
    <property type="project" value="TreeGrafter"/>
</dbReference>
<dbReference type="GO" id="GO:0006506">
    <property type="term" value="P:GPI anchor biosynthetic process"/>
    <property type="evidence" value="ECO:0007669"/>
    <property type="project" value="UniProtKB-UniPathway"/>
</dbReference>
<dbReference type="UniPathway" id="UPA00196"/>
<feature type="transmembrane region" description="Helical" evidence="9">
    <location>
        <begin position="361"/>
        <end position="379"/>
    </location>
</feature>
<dbReference type="InterPro" id="IPR009447">
    <property type="entry name" value="PIGW/GWT1"/>
</dbReference>
<feature type="transmembrane region" description="Helical" evidence="9">
    <location>
        <begin position="113"/>
        <end position="132"/>
    </location>
</feature>
<name>A0A059F2S1_9MICR</name>
<proteinExistence type="inferred from homology"/>
<dbReference type="VEuPathDB" id="MicrosporidiaDB:H312_01344"/>
<accession>A0A059F2S1</accession>
<feature type="transmembrane region" description="Helical" evidence="9">
    <location>
        <begin position="7"/>
        <end position="27"/>
    </location>
</feature>
<evidence type="ECO:0000256" key="7">
    <source>
        <dbReference type="ARBA" id="ARBA00022989"/>
    </source>
</evidence>
<evidence type="ECO:0000256" key="4">
    <source>
        <dbReference type="ARBA" id="ARBA00014495"/>
    </source>
</evidence>
<reference evidence="10 11" key="2">
    <citation type="submission" date="2014-03" db="EMBL/GenBank/DDBJ databases">
        <title>The Genome Sequence of Anncaliia algerae insect isolate PRA339.</title>
        <authorList>
            <consortium name="The Broad Institute Genome Sequencing Platform"/>
            <consortium name="The Broad Institute Genome Sequencing Center for Infectious Disease"/>
            <person name="Cuomo C."/>
            <person name="Becnel J."/>
            <person name="Sanscrainte N."/>
            <person name="Walker B."/>
            <person name="Young S.K."/>
            <person name="Zeng Q."/>
            <person name="Gargeya S."/>
            <person name="Fitzgerald M."/>
            <person name="Haas B."/>
            <person name="Abouelleil A."/>
            <person name="Alvarado L."/>
            <person name="Arachchi H.M."/>
            <person name="Berlin A.M."/>
            <person name="Chapman S.B."/>
            <person name="Dewar J."/>
            <person name="Goldberg J."/>
            <person name="Griggs A."/>
            <person name="Gujja S."/>
            <person name="Hansen M."/>
            <person name="Howarth C."/>
            <person name="Imamovic A."/>
            <person name="Larimer J."/>
            <person name="McCowan C."/>
            <person name="Murphy C."/>
            <person name="Neiman D."/>
            <person name="Pearson M."/>
            <person name="Priest M."/>
            <person name="Roberts A."/>
            <person name="Saif S."/>
            <person name="Shea T."/>
            <person name="Sisk P."/>
            <person name="Sykes S."/>
            <person name="Wortman J."/>
            <person name="Nusbaum C."/>
            <person name="Birren B."/>
        </authorList>
    </citation>
    <scope>NUCLEOTIDE SEQUENCE [LARGE SCALE GENOMIC DNA]</scope>
    <source>
        <strain evidence="10 11">PRA339</strain>
    </source>
</reference>
<evidence type="ECO:0000256" key="8">
    <source>
        <dbReference type="ARBA" id="ARBA00023136"/>
    </source>
</evidence>
<dbReference type="PANTHER" id="PTHR20661">
    <property type="entry name" value="PHOSPHATIDYLINOSITOL-GLYCAN BIOSYNTHESIS CLASS W PROTEIN"/>
    <property type="match status" value="1"/>
</dbReference>
<reference evidence="11" key="1">
    <citation type="submission" date="2013-02" db="EMBL/GenBank/DDBJ databases">
        <authorList>
            <consortium name="The Broad Institute Genome Sequencing Platform"/>
            <person name="Cuomo C."/>
            <person name="Becnel J."/>
            <person name="Sanscrainte N."/>
            <person name="Walker B."/>
            <person name="Young S.K."/>
            <person name="Zeng Q."/>
            <person name="Gargeya S."/>
            <person name="Fitzgerald M."/>
            <person name="Haas B."/>
            <person name="Abouelleil A."/>
            <person name="Alvarado L."/>
            <person name="Arachchi H.M."/>
            <person name="Berlin A.M."/>
            <person name="Chapman S.B."/>
            <person name="Dewar J."/>
            <person name="Goldberg J."/>
            <person name="Griggs A."/>
            <person name="Gujja S."/>
            <person name="Hansen M."/>
            <person name="Howarth C."/>
            <person name="Imamovic A."/>
            <person name="Larimer J."/>
            <person name="McCowan C."/>
            <person name="Murphy C."/>
            <person name="Neiman D."/>
            <person name="Pearson M."/>
            <person name="Priest M."/>
            <person name="Roberts A."/>
            <person name="Saif S."/>
            <person name="Shea T."/>
            <person name="Sisk P."/>
            <person name="Sykes S."/>
            <person name="Wortman J."/>
            <person name="Nusbaum C."/>
            <person name="Birren B."/>
        </authorList>
    </citation>
    <scope>NUCLEOTIDE SEQUENCE [LARGE SCALE GENOMIC DNA]</scope>
    <source>
        <strain evidence="11">PRA339</strain>
    </source>
</reference>
<gene>
    <name evidence="10" type="ORF">H312_01344</name>
</gene>
<feature type="transmembrane region" description="Helical" evidence="9">
    <location>
        <begin position="144"/>
        <end position="163"/>
    </location>
</feature>
<comment type="similarity">
    <text evidence="3">Belongs to the PIGW family.</text>
</comment>
<keyword evidence="5" id="KW-0337">GPI-anchor biosynthesis</keyword>
<feature type="transmembrane region" description="Helical" evidence="9">
    <location>
        <begin position="80"/>
        <end position="101"/>
    </location>
</feature>
<keyword evidence="7 9" id="KW-1133">Transmembrane helix</keyword>
<evidence type="ECO:0000256" key="6">
    <source>
        <dbReference type="ARBA" id="ARBA00022692"/>
    </source>
</evidence>
<evidence type="ECO:0000256" key="3">
    <source>
        <dbReference type="ARBA" id="ARBA00007559"/>
    </source>
</evidence>
<evidence type="ECO:0000256" key="1">
    <source>
        <dbReference type="ARBA" id="ARBA00004141"/>
    </source>
</evidence>
<feature type="transmembrane region" description="Helical" evidence="9">
    <location>
        <begin position="195"/>
        <end position="213"/>
    </location>
</feature>
<evidence type="ECO:0000313" key="10">
    <source>
        <dbReference type="EMBL" id="KCZ81266.1"/>
    </source>
</evidence>
<dbReference type="EMBL" id="KK365146">
    <property type="protein sequence ID" value="KCZ81266.1"/>
    <property type="molecule type" value="Genomic_DNA"/>
</dbReference>
<feature type="transmembrane region" description="Helical" evidence="9">
    <location>
        <begin position="169"/>
        <end position="188"/>
    </location>
</feature>
<dbReference type="PANTHER" id="PTHR20661:SF0">
    <property type="entry name" value="PHOSPHATIDYLINOSITOL-GLYCAN BIOSYNTHESIS CLASS W PROTEIN"/>
    <property type="match status" value="1"/>
</dbReference>
<keyword evidence="8 9" id="KW-0472">Membrane</keyword>
<keyword evidence="11" id="KW-1185">Reference proteome</keyword>
<dbReference type="HOGENOM" id="CLU_020802_3_0_1"/>
<evidence type="ECO:0000313" key="11">
    <source>
        <dbReference type="Proteomes" id="UP000030655"/>
    </source>
</evidence>
<evidence type="ECO:0000256" key="2">
    <source>
        <dbReference type="ARBA" id="ARBA00004687"/>
    </source>
</evidence>
<sequence>MINKLEIFLIVLLTHPTNIVISVYNINNVFMQFLLLVFLPYLCIINSGIHKYSHIILLLASMFKKRPKEKYETKGKEYEIVRGIVIILVTIAIFACDFSNFPMRHLKTKFYGMSLMDLGVGSFLFNNGLFISRRKRFSILKSSFILFLLGVIRLMVIVCLRYSVDETEYGYHLNFYFVLSLVYLLYLIFNTKYSLILCGIILMTYQGLLSNGLNEFVFYAKRETFFEKNREGILMIFPSYCILVFSEYLGKIILQTQSNHQTIYKMLLYVLSFFYMFSLCNEKIEISRRLSNSSFVIFIVLFHAIHVVFIKLTAMFCYLPCEFVIFCGRNMMVIFLWSNLLVLLANIFFNLKGFSEEESIISNFVYLSLSFLGPYYFYYKGFKKIKNS</sequence>
<dbReference type="GO" id="GO:0072659">
    <property type="term" value="P:protein localization to plasma membrane"/>
    <property type="evidence" value="ECO:0007669"/>
    <property type="project" value="TreeGrafter"/>
</dbReference>
<feature type="transmembrane region" description="Helical" evidence="9">
    <location>
        <begin position="331"/>
        <end position="349"/>
    </location>
</feature>